<feature type="transmembrane region" description="Helical" evidence="2">
    <location>
        <begin position="128"/>
        <end position="149"/>
    </location>
</feature>
<organism evidence="3 4">
    <name type="scientific">Paenibacillus xanthanilyticus</name>
    <dbReference type="NCBI Taxonomy" id="1783531"/>
    <lineage>
        <taxon>Bacteria</taxon>
        <taxon>Bacillati</taxon>
        <taxon>Bacillota</taxon>
        <taxon>Bacilli</taxon>
        <taxon>Bacillales</taxon>
        <taxon>Paenibacillaceae</taxon>
        <taxon>Paenibacillus</taxon>
    </lineage>
</organism>
<protein>
    <recommendedName>
        <fullName evidence="5">DUF4386 family protein</fullName>
    </recommendedName>
</protein>
<feature type="transmembrane region" description="Helical" evidence="2">
    <location>
        <begin position="42"/>
        <end position="63"/>
    </location>
</feature>
<evidence type="ECO:0008006" key="5">
    <source>
        <dbReference type="Google" id="ProtNLM"/>
    </source>
</evidence>
<keyword evidence="2" id="KW-0812">Transmembrane</keyword>
<sequence>MKTSNFARLAGIAAMSAGILFIGIQAVHPPETISSVTTGTWAVVHYLTIAMAIFGLIGITGLYAKQAKEAGWLGLAGFSLLSLFWIATIAFTFVEAFILPLLASDAPEFVMGYLGIFSGGTGEANLGVLPAIAPLAGVVYILGGLLFGVATLRAGVLPRGAGALLAAAAASTLASSLIPHPLDRLLAVPMGLALAWLGYALWSGRSSHARSPYRAGTARGAAKRNA</sequence>
<name>A0ABV8K977_9BACL</name>
<evidence type="ECO:0000313" key="3">
    <source>
        <dbReference type="EMBL" id="MFC4102559.1"/>
    </source>
</evidence>
<feature type="transmembrane region" description="Helical" evidence="2">
    <location>
        <begin position="75"/>
        <end position="103"/>
    </location>
</feature>
<evidence type="ECO:0000313" key="4">
    <source>
        <dbReference type="Proteomes" id="UP001595715"/>
    </source>
</evidence>
<proteinExistence type="predicted"/>
<comment type="caution">
    <text evidence="3">The sequence shown here is derived from an EMBL/GenBank/DDBJ whole genome shotgun (WGS) entry which is preliminary data.</text>
</comment>
<reference evidence="4" key="1">
    <citation type="journal article" date="2019" name="Int. J. Syst. Evol. Microbiol.">
        <title>The Global Catalogue of Microorganisms (GCM) 10K type strain sequencing project: providing services to taxonomists for standard genome sequencing and annotation.</title>
        <authorList>
            <consortium name="The Broad Institute Genomics Platform"/>
            <consortium name="The Broad Institute Genome Sequencing Center for Infectious Disease"/>
            <person name="Wu L."/>
            <person name="Ma J."/>
        </authorList>
    </citation>
    <scope>NUCLEOTIDE SEQUENCE [LARGE SCALE GENOMIC DNA]</scope>
    <source>
        <strain evidence="4">IBRC-M 10987</strain>
    </source>
</reference>
<feature type="transmembrane region" description="Helical" evidence="2">
    <location>
        <begin position="161"/>
        <end position="179"/>
    </location>
</feature>
<dbReference type="EMBL" id="JBHSAM010000034">
    <property type="protein sequence ID" value="MFC4102559.1"/>
    <property type="molecule type" value="Genomic_DNA"/>
</dbReference>
<dbReference type="RefSeq" id="WP_377721181.1">
    <property type="nucleotide sequence ID" value="NZ_JBHSAM010000034.1"/>
</dbReference>
<gene>
    <name evidence="3" type="ORF">ACFOZ8_23340</name>
</gene>
<accession>A0ABV8K977</accession>
<feature type="region of interest" description="Disordered" evidence="1">
    <location>
        <begin position="207"/>
        <end position="226"/>
    </location>
</feature>
<feature type="transmembrane region" description="Helical" evidence="2">
    <location>
        <begin position="185"/>
        <end position="202"/>
    </location>
</feature>
<keyword evidence="2" id="KW-0472">Membrane</keyword>
<dbReference type="Proteomes" id="UP001595715">
    <property type="component" value="Unassembled WGS sequence"/>
</dbReference>
<keyword evidence="4" id="KW-1185">Reference proteome</keyword>
<evidence type="ECO:0000256" key="2">
    <source>
        <dbReference type="SAM" id="Phobius"/>
    </source>
</evidence>
<evidence type="ECO:0000256" key="1">
    <source>
        <dbReference type="SAM" id="MobiDB-lite"/>
    </source>
</evidence>
<keyword evidence="2" id="KW-1133">Transmembrane helix</keyword>